<sequence length="20" mass="2254">MFLVLFCGCGVMIKIFELSC</sequence>
<dbReference type="AlphaFoldDB" id="A0A2P2MYX9"/>
<organism evidence="1">
    <name type="scientific">Rhizophora mucronata</name>
    <name type="common">Asiatic mangrove</name>
    <dbReference type="NCBI Taxonomy" id="61149"/>
    <lineage>
        <taxon>Eukaryota</taxon>
        <taxon>Viridiplantae</taxon>
        <taxon>Streptophyta</taxon>
        <taxon>Embryophyta</taxon>
        <taxon>Tracheophyta</taxon>
        <taxon>Spermatophyta</taxon>
        <taxon>Magnoliopsida</taxon>
        <taxon>eudicotyledons</taxon>
        <taxon>Gunneridae</taxon>
        <taxon>Pentapetalae</taxon>
        <taxon>rosids</taxon>
        <taxon>fabids</taxon>
        <taxon>Malpighiales</taxon>
        <taxon>Rhizophoraceae</taxon>
        <taxon>Rhizophora</taxon>
    </lineage>
</organism>
<name>A0A2P2MYX9_RHIMU</name>
<proteinExistence type="predicted"/>
<accession>A0A2P2MYX9</accession>
<reference evidence="1" key="1">
    <citation type="submission" date="2018-02" db="EMBL/GenBank/DDBJ databases">
        <title>Rhizophora mucronata_Transcriptome.</title>
        <authorList>
            <person name="Meera S.P."/>
            <person name="Sreeshan A."/>
            <person name="Augustine A."/>
        </authorList>
    </citation>
    <scope>NUCLEOTIDE SEQUENCE</scope>
    <source>
        <tissue evidence="1">Leaf</tissue>
    </source>
</reference>
<evidence type="ECO:0000313" key="1">
    <source>
        <dbReference type="EMBL" id="MBX35425.1"/>
    </source>
</evidence>
<protein>
    <submittedName>
        <fullName evidence="1">Uncharacterized protein</fullName>
    </submittedName>
</protein>
<dbReference type="EMBL" id="GGEC01054941">
    <property type="protein sequence ID" value="MBX35425.1"/>
    <property type="molecule type" value="Transcribed_RNA"/>
</dbReference>